<evidence type="ECO:0000313" key="1">
    <source>
        <dbReference type="EMBL" id="BAD65756.1"/>
    </source>
</evidence>
<keyword evidence="2" id="KW-1185">Reference proteome</keyword>
<evidence type="ECO:0008006" key="3">
    <source>
        <dbReference type="Google" id="ProtNLM"/>
    </source>
</evidence>
<reference evidence="1 2" key="1">
    <citation type="journal article" date="1994" name="J. Ferment. Bioeng.">
        <title>Molecular cloning and nucleotide sequence of the gene for an alkaline protease from the alkalophilic Bacillus sp. KSM-K16.</title>
        <authorList>
            <person name="Hakamada Y."/>
            <person name="Kobayashi T."/>
            <person name="Hitomi J."/>
            <person name="Kawai S."/>
            <person name="Ito S."/>
        </authorList>
    </citation>
    <scope>NUCLEOTIDE SEQUENCE [LARGE SCALE GENOMIC DNA]</scope>
    <source>
        <strain evidence="1 2">KSM-K16</strain>
    </source>
</reference>
<dbReference type="InterPro" id="IPR011989">
    <property type="entry name" value="ARM-like"/>
</dbReference>
<gene>
    <name evidence="1" type="ordered locus">ABC3222</name>
</gene>
<sequence>MDVNIVKSLIGNGSFYQLIDYLETFKRASRITPSSTNKQCVLNTMNSLLDDKEIMDAADCFFSVGSPTSLELSAHLYSKVYLLNRRKVNRKLLNIADHENWEVREWAAGACASVLKSHFFDYIEVLETDWVKSDSENIRRTVAVALKYVSKDKKKAYKDKIFKAIDVLMRDNSSYVKKNLGAFAIGDGLLKYYPETTIKKINEWAFSENEQVRWNVAKIFSSAEGMKYQEMGKNILYSYLDDENDKVRRAAKSTLKKWEEIE</sequence>
<dbReference type="SUPFAM" id="SSF48371">
    <property type="entry name" value="ARM repeat"/>
    <property type="match status" value="1"/>
</dbReference>
<dbReference type="STRING" id="66692.ABC3222"/>
<dbReference type="Gene3D" id="1.25.10.10">
    <property type="entry name" value="Leucine-rich Repeat Variant"/>
    <property type="match status" value="1"/>
</dbReference>
<reference evidence="2" key="4">
    <citation type="submission" date="2003-10" db="EMBL/GenBank/DDBJ databases">
        <title>The complete genome sequence of the alkaliphilic Bacillus clausii KSM-K16.</title>
        <authorList>
            <person name="Takaki Y."/>
            <person name="Kageyama Y."/>
            <person name="Shimamura S."/>
            <person name="Suzuki H."/>
            <person name="Nishi S."/>
            <person name="Hatada Y."/>
            <person name="Kawai S."/>
            <person name="Ito S."/>
            <person name="Horikoshi K."/>
        </authorList>
    </citation>
    <scope>NUCLEOTIDE SEQUENCE [LARGE SCALE GENOMIC DNA]</scope>
    <source>
        <strain evidence="2">KSM-K16</strain>
    </source>
</reference>
<dbReference type="eggNOG" id="COG1413">
    <property type="taxonomic scope" value="Bacteria"/>
</dbReference>
<reference evidence="1 2" key="3">
    <citation type="journal article" date="1997" name="Protein Eng.">
        <title>High-resolution crystal structure of M-protease: phylogeny aided analysis of the high-alkaline adaptation mechanism.</title>
        <authorList>
            <person name="Shirai T."/>
            <person name="Suzuki A."/>
            <person name="Yamane T."/>
            <person name="Ashida T."/>
            <person name="Kobayashi T."/>
            <person name="Ito S."/>
        </authorList>
    </citation>
    <scope>NUCLEOTIDE SEQUENCE [LARGE SCALE GENOMIC DNA]</scope>
    <source>
        <strain evidence="1 2">KSM-K16</strain>
    </source>
</reference>
<reference evidence="1 2" key="5">
    <citation type="journal article" date="2007" name="Extremophiles">
        <title>Intragenomic diversity of the V1 regions of 16S rRNA genes in high-alkaline protease-producing Bacillus clausii spp.</title>
        <authorList>
            <person name="Kageyama Y."/>
            <person name="Takaki Y."/>
            <person name="Shimamura S."/>
            <person name="Nishi S."/>
            <person name="Nogi Y."/>
            <person name="Uchimura K."/>
            <person name="Kobayashi T."/>
            <person name="Hitomi J."/>
            <person name="Ozaki K."/>
            <person name="Kawai S."/>
            <person name="Ito S."/>
            <person name="Horikoshi K."/>
        </authorList>
    </citation>
    <scope>NUCLEOTIDE SEQUENCE [LARGE SCALE GENOMIC DNA]</scope>
    <source>
        <strain evidence="1 2">KSM-K16</strain>
    </source>
</reference>
<accession>Q5WD04</accession>
<protein>
    <recommendedName>
        <fullName evidence="3">DNA alkylation repair protein</fullName>
    </recommendedName>
</protein>
<dbReference type="EMBL" id="AP006627">
    <property type="protein sequence ID" value="BAD65756.1"/>
    <property type="molecule type" value="Genomic_DNA"/>
</dbReference>
<dbReference type="KEGG" id="bcl:ABC3222"/>
<evidence type="ECO:0000313" key="2">
    <source>
        <dbReference type="Proteomes" id="UP000001168"/>
    </source>
</evidence>
<organism evidence="1 2">
    <name type="scientific">Shouchella clausii (strain KSM-K16)</name>
    <name type="common">Alkalihalobacillus clausii</name>
    <dbReference type="NCBI Taxonomy" id="66692"/>
    <lineage>
        <taxon>Bacteria</taxon>
        <taxon>Bacillati</taxon>
        <taxon>Bacillota</taxon>
        <taxon>Bacilli</taxon>
        <taxon>Bacillales</taxon>
        <taxon>Bacillaceae</taxon>
        <taxon>Shouchella</taxon>
    </lineage>
</organism>
<name>Q5WD04_SHOC1</name>
<reference evidence="1 2" key="2">
    <citation type="journal article" date="1995" name="Appl. Microbiol. Biotechnol.">
        <title>Purification and properties of an alkaline protease from alkalophilic Bacillus sp. KSM-K16.</title>
        <authorList>
            <person name="Kobayashi T."/>
            <person name="Hakamada Y."/>
            <person name="Adachi S."/>
            <person name="Hitomi J."/>
            <person name="Yoshimatsu T."/>
            <person name="Koike K."/>
            <person name="Kawai S."/>
            <person name="Ito S."/>
        </authorList>
    </citation>
    <scope>NUCLEOTIDE SEQUENCE [LARGE SCALE GENOMIC DNA]</scope>
    <source>
        <strain evidence="1 2">KSM-K16</strain>
    </source>
</reference>
<dbReference type="Proteomes" id="UP000001168">
    <property type="component" value="Chromosome"/>
</dbReference>
<dbReference type="InterPro" id="IPR016024">
    <property type="entry name" value="ARM-type_fold"/>
</dbReference>
<dbReference type="AlphaFoldDB" id="Q5WD04"/>
<dbReference type="HOGENOM" id="CLU_972674_0_0_9"/>
<proteinExistence type="predicted"/>